<dbReference type="HOGENOM" id="CLU_2353226_0_0_2"/>
<reference evidence="1 2" key="1">
    <citation type="submission" date="2014-07" db="EMBL/GenBank/DDBJ databases">
        <title>Methanogenic archaea and the global carbon cycle.</title>
        <authorList>
            <person name="Henriksen J.R."/>
            <person name="Luke J."/>
            <person name="Reinhart S."/>
            <person name="Benedict M.N."/>
            <person name="Youngblut N.D."/>
            <person name="Metcalf M.E."/>
            <person name="Whitaker R.J."/>
            <person name="Metcalf W.W."/>
        </authorList>
    </citation>
    <scope>NUCLEOTIDE SEQUENCE [LARGE SCALE GENOMIC DNA]</scope>
    <source>
        <strain evidence="1 2">HB-1</strain>
    </source>
</reference>
<keyword evidence="1" id="KW-0808">Transferase</keyword>
<dbReference type="GO" id="GO:0008168">
    <property type="term" value="F:methyltransferase activity"/>
    <property type="evidence" value="ECO:0007669"/>
    <property type="project" value="UniProtKB-KW"/>
</dbReference>
<gene>
    <name evidence="1" type="ORF">MSHOH_2991</name>
</gene>
<keyword evidence="2" id="KW-1185">Reference proteome</keyword>
<dbReference type="RefSeq" id="WP_052730893.1">
    <property type="nucleotide sequence ID" value="NZ_BBCW01000002.1"/>
</dbReference>
<keyword evidence="1" id="KW-0489">Methyltransferase</keyword>
<evidence type="ECO:0000313" key="1">
    <source>
        <dbReference type="EMBL" id="AKB79474.1"/>
    </source>
</evidence>
<organism evidence="1 2">
    <name type="scientific">Methanosarcina horonobensis HB-1 = JCM 15518</name>
    <dbReference type="NCBI Taxonomy" id="1434110"/>
    <lineage>
        <taxon>Archaea</taxon>
        <taxon>Methanobacteriati</taxon>
        <taxon>Methanobacteriota</taxon>
        <taxon>Stenosarchaea group</taxon>
        <taxon>Methanomicrobia</taxon>
        <taxon>Methanosarcinales</taxon>
        <taxon>Methanosarcinaceae</taxon>
        <taxon>Methanosarcina</taxon>
    </lineage>
</organism>
<dbReference type="GeneID" id="70784913"/>
<dbReference type="EMBL" id="CP009516">
    <property type="protein sequence ID" value="AKB79474.1"/>
    <property type="molecule type" value="Genomic_DNA"/>
</dbReference>
<dbReference type="KEGG" id="mhor:MSHOH_2991"/>
<dbReference type="STRING" id="1434110.MSHOH_2991"/>
<name>A0A0E3SC28_9EURY</name>
<sequence length="96" mass="10917">MGSIQSPETLRLSLIGDVEFIAHHFSEKELVFLLVDCSFEIDYFRVEELSTRTGNKILGFVLWLKTLKPELRSSFCQEPKNFKIPAYVKASASACT</sequence>
<proteinExistence type="predicted"/>
<evidence type="ECO:0000313" key="2">
    <source>
        <dbReference type="Proteomes" id="UP000033101"/>
    </source>
</evidence>
<protein>
    <submittedName>
        <fullName evidence="1">SAM-dependent methyltransferase</fullName>
    </submittedName>
</protein>
<accession>A0A0E3SC28</accession>
<dbReference type="PATRIC" id="fig|1434110.4.peg.3855"/>
<dbReference type="AlphaFoldDB" id="A0A0E3SC28"/>
<dbReference type="Proteomes" id="UP000033101">
    <property type="component" value="Chromosome"/>
</dbReference>
<dbReference type="GO" id="GO:0032259">
    <property type="term" value="P:methylation"/>
    <property type="evidence" value="ECO:0007669"/>
    <property type="project" value="UniProtKB-KW"/>
</dbReference>